<feature type="region of interest" description="Disordered" evidence="1">
    <location>
        <begin position="558"/>
        <end position="589"/>
    </location>
</feature>
<dbReference type="Proteomes" id="UP000728185">
    <property type="component" value="Unassembled WGS sequence"/>
</dbReference>
<dbReference type="GO" id="GO:0005829">
    <property type="term" value="C:cytosol"/>
    <property type="evidence" value="ECO:0007669"/>
    <property type="project" value="TreeGrafter"/>
</dbReference>
<dbReference type="PANTHER" id="PTHR24006:SF781">
    <property type="entry name" value="LD34905P"/>
    <property type="match status" value="1"/>
</dbReference>
<dbReference type="PANTHER" id="PTHR24006">
    <property type="entry name" value="UBIQUITIN CARBOXYL-TERMINAL HYDROLASE"/>
    <property type="match status" value="1"/>
</dbReference>
<dbReference type="Gene3D" id="3.90.70.10">
    <property type="entry name" value="Cysteine proteinases"/>
    <property type="match status" value="2"/>
</dbReference>
<dbReference type="InterPro" id="IPR001394">
    <property type="entry name" value="Peptidase_C19_UCH"/>
</dbReference>
<feature type="region of interest" description="Disordered" evidence="1">
    <location>
        <begin position="232"/>
        <end position="278"/>
    </location>
</feature>
<feature type="region of interest" description="Disordered" evidence="1">
    <location>
        <begin position="60"/>
        <end position="146"/>
    </location>
</feature>
<feature type="compositionally biased region" description="Polar residues" evidence="1">
    <location>
        <begin position="232"/>
        <end position="241"/>
    </location>
</feature>
<dbReference type="SUPFAM" id="SSF54001">
    <property type="entry name" value="Cysteine proteinases"/>
    <property type="match status" value="1"/>
</dbReference>
<dbReference type="Pfam" id="PF00443">
    <property type="entry name" value="UCH"/>
    <property type="match status" value="1"/>
</dbReference>
<dbReference type="AlphaFoldDB" id="A0A8E0RUQ7"/>
<comment type="caution">
    <text evidence="3">The sequence shown here is derived from an EMBL/GenBank/DDBJ whole genome shotgun (WGS) entry which is preliminary data.</text>
</comment>
<sequence length="629" mass="70228">NSSEDQRQVTRAWGRAASIATRVDRLFGGIIVSSLKCDFCHEVRTNFEFFLDLSLPIPEKKIGVGRTPTSNVPERGIGKSKQELKRERRKKPQKMRRKYDRARKRAELEAVRDTSPELPANDERADSPLKFDPSTQGTNSRSPSVVHQYDNGLNETKLVPDSTITVTNGENETHELNGELSSSSPARNECTNQIGSCGDCNEESVVNLSDTPDNWVAEKTIVNVVQDKSVPTTDLYDSQSDCADFEDSDGTERRNPTNPSQPNSLDVDSPKNNLMSSFDTQDGVAVPEFLVEQLKHLDLDESRAANIESLLDRASRLAQIPLQASSLGHSGVARSSGDAVCDLYSCLSLFTAPEHLLGPNRILCPRCNKHPDEEKVRNKLRDADSAKSQDPPKLTEAVRRDLVLHPPALLTIHLKRFQQIGVHIQKSQKHVSFPIVLDLSPFCSVLYLSSSQNVQYRLYGVVEHLGRMAGGHYVAYVASQGNLTAETEPNAAIQKSAHDSATNTSGFVKRFVGRLDTPPKWPMTTHDLLQRWRRCDRDRLSESIEEAKLLVDDMLNQTSRTTDEDSAANCLSTGERIHPSPGQSDPNREDKVLADTRTWFRCSDEHVDQVPVSKVLECQAYVLFYERIN</sequence>
<dbReference type="InterPro" id="IPR018200">
    <property type="entry name" value="USP_CS"/>
</dbReference>
<dbReference type="InterPro" id="IPR028889">
    <property type="entry name" value="USP"/>
</dbReference>
<proteinExistence type="predicted"/>
<dbReference type="OrthoDB" id="2020758at2759"/>
<dbReference type="GO" id="GO:0016579">
    <property type="term" value="P:protein deubiquitination"/>
    <property type="evidence" value="ECO:0007669"/>
    <property type="project" value="InterPro"/>
</dbReference>
<protein>
    <submittedName>
        <fullName evidence="3">Putative USP16</fullName>
    </submittedName>
</protein>
<name>A0A8E0RUQ7_9TREM</name>
<dbReference type="EMBL" id="LUCM01008403">
    <property type="protein sequence ID" value="KAA0188461.1"/>
    <property type="molecule type" value="Genomic_DNA"/>
</dbReference>
<feature type="non-terminal residue" evidence="3">
    <location>
        <position position="1"/>
    </location>
</feature>
<evidence type="ECO:0000313" key="3">
    <source>
        <dbReference type="EMBL" id="KAA0188461.1"/>
    </source>
</evidence>
<feature type="compositionally biased region" description="Polar residues" evidence="1">
    <location>
        <begin position="256"/>
        <end position="278"/>
    </location>
</feature>
<feature type="compositionally biased region" description="Polar residues" evidence="1">
    <location>
        <begin position="133"/>
        <end position="145"/>
    </location>
</feature>
<keyword evidence="4" id="KW-1185">Reference proteome</keyword>
<dbReference type="InterPro" id="IPR038765">
    <property type="entry name" value="Papain-like_cys_pep_sf"/>
</dbReference>
<feature type="compositionally biased region" description="Basic and acidic residues" evidence="1">
    <location>
        <begin position="375"/>
        <end position="387"/>
    </location>
</feature>
<dbReference type="GO" id="GO:0004843">
    <property type="term" value="F:cysteine-type deubiquitinase activity"/>
    <property type="evidence" value="ECO:0007669"/>
    <property type="project" value="InterPro"/>
</dbReference>
<feature type="domain" description="USP" evidence="2">
    <location>
        <begin position="1"/>
        <end position="628"/>
    </location>
</feature>
<feature type="region of interest" description="Disordered" evidence="1">
    <location>
        <begin position="375"/>
        <end position="394"/>
    </location>
</feature>
<feature type="compositionally biased region" description="Basic and acidic residues" evidence="1">
    <location>
        <begin position="76"/>
        <end position="86"/>
    </location>
</feature>
<feature type="compositionally biased region" description="Basic and acidic residues" evidence="1">
    <location>
        <begin position="105"/>
        <end position="129"/>
    </location>
</feature>
<evidence type="ECO:0000256" key="1">
    <source>
        <dbReference type="SAM" id="MobiDB-lite"/>
    </source>
</evidence>
<dbReference type="InterPro" id="IPR050164">
    <property type="entry name" value="Peptidase_C19"/>
</dbReference>
<dbReference type="PROSITE" id="PS50235">
    <property type="entry name" value="USP_3"/>
    <property type="match status" value="1"/>
</dbReference>
<feature type="compositionally biased region" description="Basic residues" evidence="1">
    <location>
        <begin position="87"/>
        <end position="104"/>
    </location>
</feature>
<dbReference type="GO" id="GO:0005634">
    <property type="term" value="C:nucleus"/>
    <property type="evidence" value="ECO:0007669"/>
    <property type="project" value="TreeGrafter"/>
</dbReference>
<reference evidence="3" key="1">
    <citation type="submission" date="2019-05" db="EMBL/GenBank/DDBJ databases">
        <title>Annotation for the trematode Fasciolopsis buski.</title>
        <authorList>
            <person name="Choi Y.-J."/>
        </authorList>
    </citation>
    <scope>NUCLEOTIDE SEQUENCE</scope>
    <source>
        <strain evidence="3">HT</strain>
        <tissue evidence="3">Whole worm</tissue>
    </source>
</reference>
<dbReference type="PROSITE" id="PS00973">
    <property type="entry name" value="USP_2"/>
    <property type="match status" value="1"/>
</dbReference>
<accession>A0A8E0RUQ7</accession>
<organism evidence="3 4">
    <name type="scientific">Fasciolopsis buskii</name>
    <dbReference type="NCBI Taxonomy" id="27845"/>
    <lineage>
        <taxon>Eukaryota</taxon>
        <taxon>Metazoa</taxon>
        <taxon>Spiralia</taxon>
        <taxon>Lophotrochozoa</taxon>
        <taxon>Platyhelminthes</taxon>
        <taxon>Trematoda</taxon>
        <taxon>Digenea</taxon>
        <taxon>Plagiorchiida</taxon>
        <taxon>Echinostomata</taxon>
        <taxon>Echinostomatoidea</taxon>
        <taxon>Fasciolidae</taxon>
        <taxon>Fasciolopsis</taxon>
    </lineage>
</organism>
<evidence type="ECO:0000259" key="2">
    <source>
        <dbReference type="PROSITE" id="PS50235"/>
    </source>
</evidence>
<evidence type="ECO:0000313" key="4">
    <source>
        <dbReference type="Proteomes" id="UP000728185"/>
    </source>
</evidence>
<gene>
    <name evidence="3" type="ORF">FBUS_06967</name>
</gene>